<accession>A0ABU7GCB4</accession>
<protein>
    <submittedName>
        <fullName evidence="1">Uncharacterized protein</fullName>
    </submittedName>
</protein>
<dbReference type="RefSeq" id="WP_354143848.1">
    <property type="nucleotide sequence ID" value="NZ_JAZDQV010000002.1"/>
</dbReference>
<organism evidence="1 2">
    <name type="scientific">Altererythrobacter litoralis</name>
    <dbReference type="NCBI Taxonomy" id="3113904"/>
    <lineage>
        <taxon>Bacteria</taxon>
        <taxon>Pseudomonadati</taxon>
        <taxon>Pseudomonadota</taxon>
        <taxon>Alphaproteobacteria</taxon>
        <taxon>Sphingomonadales</taxon>
        <taxon>Erythrobacteraceae</taxon>
        <taxon>Altererythrobacter</taxon>
    </lineage>
</organism>
<dbReference type="Proteomes" id="UP001343492">
    <property type="component" value="Unassembled WGS sequence"/>
</dbReference>
<evidence type="ECO:0000313" key="2">
    <source>
        <dbReference type="Proteomes" id="UP001343492"/>
    </source>
</evidence>
<gene>
    <name evidence="1" type="ORF">VRS74_03455</name>
</gene>
<sequence length="42" mass="4209">MTTPLENLAAAVAAVLIVIASWTPLINVPPAQAAVVTAPELA</sequence>
<evidence type="ECO:0000313" key="1">
    <source>
        <dbReference type="EMBL" id="MEE1876744.1"/>
    </source>
</evidence>
<dbReference type="EMBL" id="JAZDQV010000002">
    <property type="protein sequence ID" value="MEE1876744.1"/>
    <property type="molecule type" value="Genomic_DNA"/>
</dbReference>
<comment type="caution">
    <text evidence="1">The sequence shown here is derived from an EMBL/GenBank/DDBJ whole genome shotgun (WGS) entry which is preliminary data.</text>
</comment>
<name>A0ABU7GCB4_9SPHN</name>
<reference evidence="1 2" key="1">
    <citation type="submission" date="2024-01" db="EMBL/GenBank/DDBJ databases">
        <title>The genome sequence of Erythrobacteraceae sp. strain 1XM1-14.</title>
        <authorList>
            <person name="Liu Y."/>
        </authorList>
    </citation>
    <scope>NUCLEOTIDE SEQUENCE [LARGE SCALE GENOMIC DNA]</scope>
    <source>
        <strain evidence="1 2">1XM1-14</strain>
    </source>
</reference>
<keyword evidence="2" id="KW-1185">Reference proteome</keyword>
<proteinExistence type="predicted"/>